<name>A0AAN9GMW1_9CAEN</name>
<keyword evidence="4" id="KW-0645">Protease</keyword>
<comment type="similarity">
    <text evidence="2">Belongs to the peptidase C1 family.</text>
</comment>
<dbReference type="SMART" id="SM00645">
    <property type="entry name" value="Pept_C1"/>
    <property type="match status" value="1"/>
</dbReference>
<proteinExistence type="inferred from homology"/>
<evidence type="ECO:0000256" key="2">
    <source>
        <dbReference type="ARBA" id="ARBA00008455"/>
    </source>
</evidence>
<evidence type="ECO:0000256" key="1">
    <source>
        <dbReference type="ARBA" id="ARBA00001594"/>
    </source>
</evidence>
<feature type="domain" description="Peptidase C1A papain C-terminal" evidence="12">
    <location>
        <begin position="64"/>
        <end position="302"/>
    </location>
</feature>
<dbReference type="AlphaFoldDB" id="A0AAN9GMW1"/>
<dbReference type="InterPro" id="IPR038765">
    <property type="entry name" value="Papain-like_cys_pep_sf"/>
</dbReference>
<dbReference type="InterPro" id="IPR013128">
    <property type="entry name" value="Peptidase_C1A"/>
</dbReference>
<comment type="catalytic activity">
    <reaction evidence="1">
        <text>Release of C-terminal amino acid residues with broad specificity, but lacks action on C-terminal proline. Shows weak endopeptidase activity.</text>
        <dbReference type="EC" id="3.4.18.1"/>
    </reaction>
</comment>
<reference evidence="13 14" key="1">
    <citation type="submission" date="2024-02" db="EMBL/GenBank/DDBJ databases">
        <title>Chromosome-scale genome assembly of the rough periwinkle Littorina saxatilis.</title>
        <authorList>
            <person name="De Jode A."/>
            <person name="Faria R."/>
            <person name="Formenti G."/>
            <person name="Sims Y."/>
            <person name="Smith T.P."/>
            <person name="Tracey A."/>
            <person name="Wood J.M.D."/>
            <person name="Zagrodzka Z.B."/>
            <person name="Johannesson K."/>
            <person name="Butlin R.K."/>
            <person name="Leder E.H."/>
        </authorList>
    </citation>
    <scope>NUCLEOTIDE SEQUENCE [LARGE SCALE GENOMIC DNA]</scope>
    <source>
        <strain evidence="13">Snail1</strain>
        <tissue evidence="13">Muscle</tissue>
    </source>
</reference>
<dbReference type="Gene3D" id="3.90.70.10">
    <property type="entry name" value="Cysteine proteinases"/>
    <property type="match status" value="1"/>
</dbReference>
<keyword evidence="10" id="KW-0325">Glycoprotein</keyword>
<organism evidence="13 14">
    <name type="scientific">Littorina saxatilis</name>
    <dbReference type="NCBI Taxonomy" id="31220"/>
    <lineage>
        <taxon>Eukaryota</taxon>
        <taxon>Metazoa</taxon>
        <taxon>Spiralia</taxon>
        <taxon>Lophotrochozoa</taxon>
        <taxon>Mollusca</taxon>
        <taxon>Gastropoda</taxon>
        <taxon>Caenogastropoda</taxon>
        <taxon>Littorinimorpha</taxon>
        <taxon>Littorinoidea</taxon>
        <taxon>Littorinidae</taxon>
        <taxon>Littorina</taxon>
    </lineage>
</organism>
<dbReference type="FunFam" id="3.90.70.10:FF:000060">
    <property type="entry name" value="Cathepsin Z"/>
    <property type="match status" value="1"/>
</dbReference>
<evidence type="ECO:0000256" key="11">
    <source>
        <dbReference type="SAM" id="SignalP"/>
    </source>
</evidence>
<evidence type="ECO:0000256" key="4">
    <source>
        <dbReference type="ARBA" id="ARBA00022670"/>
    </source>
</evidence>
<keyword evidence="9" id="KW-1015">Disulfide bond</keyword>
<keyword evidence="7" id="KW-0788">Thiol protease</keyword>
<evidence type="ECO:0000313" key="13">
    <source>
        <dbReference type="EMBL" id="KAK7114154.1"/>
    </source>
</evidence>
<evidence type="ECO:0000313" key="14">
    <source>
        <dbReference type="Proteomes" id="UP001374579"/>
    </source>
</evidence>
<dbReference type="GO" id="GO:0006508">
    <property type="term" value="P:proteolysis"/>
    <property type="evidence" value="ECO:0007669"/>
    <property type="project" value="UniProtKB-KW"/>
</dbReference>
<dbReference type="Proteomes" id="UP001374579">
    <property type="component" value="Unassembled WGS sequence"/>
</dbReference>
<evidence type="ECO:0000256" key="10">
    <source>
        <dbReference type="ARBA" id="ARBA00023180"/>
    </source>
</evidence>
<evidence type="ECO:0000256" key="9">
    <source>
        <dbReference type="ARBA" id="ARBA00023157"/>
    </source>
</evidence>
<dbReference type="CDD" id="cd02698">
    <property type="entry name" value="Peptidase_C1A_CathepsinX"/>
    <property type="match status" value="1"/>
</dbReference>
<evidence type="ECO:0000256" key="6">
    <source>
        <dbReference type="ARBA" id="ARBA00022801"/>
    </source>
</evidence>
<evidence type="ECO:0000256" key="7">
    <source>
        <dbReference type="ARBA" id="ARBA00022807"/>
    </source>
</evidence>
<dbReference type="InterPro" id="IPR033157">
    <property type="entry name" value="CTSZ"/>
</dbReference>
<dbReference type="GO" id="GO:0016807">
    <property type="term" value="F:cysteine-type carboxypeptidase activity"/>
    <property type="evidence" value="ECO:0007669"/>
    <property type="project" value="UniProtKB-EC"/>
</dbReference>
<evidence type="ECO:0000256" key="3">
    <source>
        <dbReference type="ARBA" id="ARBA00012516"/>
    </source>
</evidence>
<gene>
    <name evidence="13" type="ORF">V1264_000263</name>
</gene>
<keyword evidence="14" id="KW-1185">Reference proteome</keyword>
<dbReference type="SUPFAM" id="SSF54001">
    <property type="entry name" value="Cysteine proteinases"/>
    <property type="match status" value="1"/>
</dbReference>
<feature type="chain" id="PRO_5042900295" description="cathepsin X" evidence="11">
    <location>
        <begin position="18"/>
        <end position="307"/>
    </location>
</feature>
<keyword evidence="6" id="KW-0378">Hydrolase</keyword>
<evidence type="ECO:0000256" key="8">
    <source>
        <dbReference type="ARBA" id="ARBA00023145"/>
    </source>
</evidence>
<comment type="caution">
    <text evidence="13">The sequence shown here is derived from an EMBL/GenBank/DDBJ whole genome shotgun (WGS) entry which is preliminary data.</text>
</comment>
<dbReference type="Pfam" id="PF00112">
    <property type="entry name" value="Peptidase_C1"/>
    <property type="match status" value="1"/>
</dbReference>
<feature type="signal peptide" evidence="11">
    <location>
        <begin position="1"/>
        <end position="17"/>
    </location>
</feature>
<keyword evidence="8" id="KW-0865">Zymogen</keyword>
<dbReference type="EC" id="3.4.18.1" evidence="3"/>
<dbReference type="PRINTS" id="PR00705">
    <property type="entry name" value="PAPAIN"/>
</dbReference>
<accession>A0AAN9GMW1</accession>
<dbReference type="PANTHER" id="PTHR12411">
    <property type="entry name" value="CYSTEINE PROTEASE FAMILY C1-RELATED"/>
    <property type="match status" value="1"/>
</dbReference>
<sequence>MAAKVIALLSALVVVQGADFTPSKYLSTPNGAAQPCYLQDFRRIQGVKTYPRPHEEPGFRAASLPKALDWRNVSGVNYASATRNQHIPQYCGSCWAMGATSALADRINIKRKAAWPSAYLSVQEVIDCGGAGSCNGGNDGAVWEYAHKAGIPDETCNNYQAKNQDCNQFNQCGTCTTFGECGQLQSYRVWKVADYGSVNGREKMMAEIYKNGPISCSIMATSGLDAYTGGIFAEFHAVSMANHIISVAGWGVENGTEYWIVRNSWGQPWGENGWARFVTSLYKGGEGNWYNLGIEKDCHYGDAILPQ</sequence>
<dbReference type="EMBL" id="JBAMIC010000001">
    <property type="protein sequence ID" value="KAK7114154.1"/>
    <property type="molecule type" value="Genomic_DNA"/>
</dbReference>
<protein>
    <recommendedName>
        <fullName evidence="3">cathepsin X</fullName>
        <ecNumber evidence="3">3.4.18.1</ecNumber>
    </recommendedName>
</protein>
<dbReference type="InterPro" id="IPR000668">
    <property type="entry name" value="Peptidase_C1A_C"/>
</dbReference>
<evidence type="ECO:0000256" key="5">
    <source>
        <dbReference type="ARBA" id="ARBA00022729"/>
    </source>
</evidence>
<keyword evidence="5 11" id="KW-0732">Signal</keyword>
<evidence type="ECO:0000259" key="12">
    <source>
        <dbReference type="SMART" id="SM00645"/>
    </source>
</evidence>